<dbReference type="SUPFAM" id="SSF53335">
    <property type="entry name" value="S-adenosyl-L-methionine-dependent methyltransferases"/>
    <property type="match status" value="1"/>
</dbReference>
<protein>
    <submittedName>
        <fullName evidence="1">Uncharacterized protein</fullName>
    </submittedName>
</protein>
<gene>
    <name evidence="1" type="ORF">GCM10010964_20630</name>
</gene>
<reference evidence="1 2" key="1">
    <citation type="journal article" date="2014" name="Int. J. Syst. Evol. Microbiol.">
        <title>Complete genome sequence of Corynebacterium casei LMG S-19264T (=DSM 44701T), isolated from a smear-ripened cheese.</title>
        <authorList>
            <consortium name="US DOE Joint Genome Institute (JGI-PGF)"/>
            <person name="Walter F."/>
            <person name="Albersmeier A."/>
            <person name="Kalinowski J."/>
            <person name="Ruckert C."/>
        </authorList>
    </citation>
    <scope>NUCLEOTIDE SEQUENCE [LARGE SCALE GENOMIC DNA]</scope>
    <source>
        <strain evidence="1 2">CGMCC 1.16330</strain>
    </source>
</reference>
<organism evidence="1 2">
    <name type="scientific">Caldovatus sediminis</name>
    <dbReference type="NCBI Taxonomy" id="2041189"/>
    <lineage>
        <taxon>Bacteria</taxon>
        <taxon>Pseudomonadati</taxon>
        <taxon>Pseudomonadota</taxon>
        <taxon>Alphaproteobacteria</taxon>
        <taxon>Acetobacterales</taxon>
        <taxon>Roseomonadaceae</taxon>
        <taxon>Caldovatus</taxon>
    </lineage>
</organism>
<dbReference type="Gene3D" id="3.40.50.150">
    <property type="entry name" value="Vaccinia Virus protein VP39"/>
    <property type="match status" value="1"/>
</dbReference>
<name>A0A8J3EC52_9PROT</name>
<sequence>MAAVTARALAPVRDLLPHAVRLLAPGGVAVFPKGRNAEAELTEAARDWTMRIERFQSRTDPEATILRLSDIRRAGA</sequence>
<proteinExistence type="predicted"/>
<keyword evidence="2" id="KW-1185">Reference proteome</keyword>
<evidence type="ECO:0000313" key="1">
    <source>
        <dbReference type="EMBL" id="GGG32600.1"/>
    </source>
</evidence>
<accession>A0A8J3EC52</accession>
<evidence type="ECO:0000313" key="2">
    <source>
        <dbReference type="Proteomes" id="UP000597507"/>
    </source>
</evidence>
<dbReference type="EMBL" id="BMKS01000005">
    <property type="protein sequence ID" value="GGG32600.1"/>
    <property type="molecule type" value="Genomic_DNA"/>
</dbReference>
<dbReference type="InterPro" id="IPR029063">
    <property type="entry name" value="SAM-dependent_MTases_sf"/>
</dbReference>
<comment type="caution">
    <text evidence="1">The sequence shown here is derived from an EMBL/GenBank/DDBJ whole genome shotgun (WGS) entry which is preliminary data.</text>
</comment>
<dbReference type="Proteomes" id="UP000597507">
    <property type="component" value="Unassembled WGS sequence"/>
</dbReference>
<dbReference type="AlphaFoldDB" id="A0A8J3EC52"/>